<proteinExistence type="predicted"/>
<dbReference type="OrthoDB" id="9794725at2"/>
<keyword evidence="1 3" id="KW-0378">Hydrolase</keyword>
<gene>
    <name evidence="3" type="ORF">EJC50_24380</name>
</gene>
<dbReference type="InterPro" id="IPR050300">
    <property type="entry name" value="GDXG_lipolytic_enzyme"/>
</dbReference>
<accession>A0A3S9A9V8</accession>
<dbReference type="InterPro" id="IPR049492">
    <property type="entry name" value="BD-FAE-like_dom"/>
</dbReference>
<evidence type="ECO:0000313" key="4">
    <source>
        <dbReference type="Proteomes" id="UP000272528"/>
    </source>
</evidence>
<protein>
    <submittedName>
        <fullName evidence="3">Alpha/beta hydrolase</fullName>
    </submittedName>
</protein>
<dbReference type="Proteomes" id="UP000272528">
    <property type="component" value="Chromosome"/>
</dbReference>
<dbReference type="PANTHER" id="PTHR48081:SF6">
    <property type="entry name" value="PEPTIDASE S9 PROLYL OLIGOPEPTIDASE CATALYTIC DOMAIN-CONTAINING PROTEIN"/>
    <property type="match status" value="1"/>
</dbReference>
<dbReference type="GO" id="GO:0016787">
    <property type="term" value="F:hydrolase activity"/>
    <property type="evidence" value="ECO:0007669"/>
    <property type="project" value="UniProtKB-KW"/>
</dbReference>
<dbReference type="InterPro" id="IPR029058">
    <property type="entry name" value="AB_hydrolase_fold"/>
</dbReference>
<name>A0A3S9A9V8_9BACL</name>
<sequence>MAGSSHQVIELWPEGAPLAAGVTDEDRPALTPYLVDGDSSVSRGAVIVCPGGGYGMRADHEGEPIALWLNSIGISAFVLRYRVAPYQYPAALLDVQRAIRHVRLHAAEWGIADNKIGVLGFSAGGHLVSTAGTHYDAGNLESADPIERMSCRPDQLILCYPVITLRDPYTHEGSRINLLGDQADPAMIEQLSGELQVTTDTPPTFLWHTSDDGPVPVENSLNFALALRRAGVPFDLHVYEHGEHGLGLAESDPHVANWTSVCGLWLKRYQY</sequence>
<dbReference type="PANTHER" id="PTHR48081">
    <property type="entry name" value="AB HYDROLASE SUPERFAMILY PROTEIN C4A8.06C"/>
    <property type="match status" value="1"/>
</dbReference>
<feature type="domain" description="BD-FAE-like" evidence="2">
    <location>
        <begin position="45"/>
        <end position="225"/>
    </location>
</feature>
<dbReference type="SUPFAM" id="SSF53474">
    <property type="entry name" value="alpha/beta-Hydrolases"/>
    <property type="match status" value="1"/>
</dbReference>
<dbReference type="Gene3D" id="3.40.50.1820">
    <property type="entry name" value="alpha/beta hydrolase"/>
    <property type="match status" value="1"/>
</dbReference>
<keyword evidence="4" id="KW-1185">Reference proteome</keyword>
<reference evidence="4" key="1">
    <citation type="submission" date="2018-12" db="EMBL/GenBank/DDBJ databases">
        <title>Genome sequence of Peanibacillus sp.</title>
        <authorList>
            <person name="Subramani G."/>
            <person name="Srinivasan S."/>
            <person name="Kim M.K."/>
        </authorList>
    </citation>
    <scope>NUCLEOTIDE SEQUENCE [LARGE SCALE GENOMIC DNA]</scope>
    <source>
        <strain evidence="4">18JY67-1</strain>
    </source>
</reference>
<evidence type="ECO:0000256" key="1">
    <source>
        <dbReference type="ARBA" id="ARBA00022801"/>
    </source>
</evidence>
<evidence type="ECO:0000259" key="2">
    <source>
        <dbReference type="Pfam" id="PF20434"/>
    </source>
</evidence>
<dbReference type="KEGG" id="palb:EJC50_24380"/>
<dbReference type="RefSeq" id="WP_126018210.1">
    <property type="nucleotide sequence ID" value="NZ_CP034437.1"/>
</dbReference>
<dbReference type="EMBL" id="CP034437">
    <property type="protein sequence ID" value="AZN42471.1"/>
    <property type="molecule type" value="Genomic_DNA"/>
</dbReference>
<evidence type="ECO:0000313" key="3">
    <source>
        <dbReference type="EMBL" id="AZN42471.1"/>
    </source>
</evidence>
<dbReference type="Pfam" id="PF20434">
    <property type="entry name" value="BD-FAE"/>
    <property type="match status" value="1"/>
</dbReference>
<dbReference type="AlphaFoldDB" id="A0A3S9A9V8"/>
<organism evidence="3 4">
    <name type="scientific">Paenibacillus albus</name>
    <dbReference type="NCBI Taxonomy" id="2495582"/>
    <lineage>
        <taxon>Bacteria</taxon>
        <taxon>Bacillati</taxon>
        <taxon>Bacillota</taxon>
        <taxon>Bacilli</taxon>
        <taxon>Bacillales</taxon>
        <taxon>Paenibacillaceae</taxon>
        <taxon>Paenibacillus</taxon>
    </lineage>
</organism>